<evidence type="ECO:0000313" key="4">
    <source>
        <dbReference type="Proteomes" id="UP001058290"/>
    </source>
</evidence>
<feature type="domain" description="YobI-like P-loop NTPase" evidence="2">
    <location>
        <begin position="51"/>
        <end position="410"/>
    </location>
</feature>
<keyword evidence="1" id="KW-0472">Membrane</keyword>
<dbReference type="InterPro" id="IPR027417">
    <property type="entry name" value="P-loop_NTPase"/>
</dbReference>
<gene>
    <name evidence="3" type="ORF">N4T19_17360</name>
</gene>
<dbReference type="RefSeq" id="WP_260718641.1">
    <property type="nucleotide sequence ID" value="NZ_CP104377.1"/>
</dbReference>
<feature type="transmembrane region" description="Helical" evidence="1">
    <location>
        <begin position="146"/>
        <end position="166"/>
    </location>
</feature>
<organism evidence="3 4">
    <name type="scientific">Comamonas squillarum</name>
    <dbReference type="NCBI Taxonomy" id="2977320"/>
    <lineage>
        <taxon>Bacteria</taxon>
        <taxon>Pseudomonadati</taxon>
        <taxon>Pseudomonadota</taxon>
        <taxon>Betaproteobacteria</taxon>
        <taxon>Burkholderiales</taxon>
        <taxon>Comamonadaceae</taxon>
        <taxon>Comamonas</taxon>
    </lineage>
</organism>
<protein>
    <submittedName>
        <fullName evidence="3">ATP-binding protein</fullName>
    </submittedName>
</protein>
<keyword evidence="1" id="KW-1133">Transmembrane helix</keyword>
<feature type="transmembrane region" description="Helical" evidence="1">
    <location>
        <begin position="186"/>
        <end position="207"/>
    </location>
</feature>
<evidence type="ECO:0000259" key="2">
    <source>
        <dbReference type="Pfam" id="PF20693"/>
    </source>
</evidence>
<sequence>MKKTLAILKKLLLKSLHNALSWLEAKDKFTGAHTKFLDLAPTDEADSAGVYSEAILFATSNSKVFNIALTGPYGSGKSSIIKSFLKNYRRSALHISLAAFIPESNSESGNVSRQEIERSILQQMLYGADANKLPLSRFKRIQSPSFWSIPKSLYITLGILSLWYILSQQTNIISGKFFIPLELSNWLNLGIFFFSMIFLWTALHHFYIASFGLSLKSVSLKDVEIRPAHDDQTSILNRHLDEILYFFQSTDYDLVIIEDLDRFNDSEIFVTLREINSLINENAGIKRTIRFLYALRDDMFINTDRTKFFEFIIPVIPIINSSNSIDMVLKQGRRLSLDERLDKQFLREVSRYLNDLRLINNIFNEYAIYVANLETDGENLLDANKLLAILIYKNVYPKDFEQLHRGIGNLASIFSRQQELIRQGEARYRKDIEKMEALLVLGERQTPSDLRELRQIYAMAIIEKLPTGIVHISLDRQTLIPLPQLADHSEFEKLIAAPRVYHHYYNNQGNWADFSNLQTEVDSQKSYIQRKDEIQNKDVDTRNKLQKKILELRLMIPTLRTIKLNKLLRLNAEHVEDLFKGFELNGELARFLILEGYLDDTYYQYTSLFHSGRLSPSDNKFLIQIRAFITPEPSFPLDNPKEVIAAMRDEDFRQSYVLNVRLVDSLLGDQYLKDTHAKQLLEFLSSNFDICEEFFSAYYISGLTAPVLLQELANVWKNLVPTLLVSPNNISHITQLIANLPLDSLSTLAREFQDLSDFTAENLSKILATQPELTSERLNCLDFDVKDFTEIKDYPKIVRFMFEEEKYELTIKNLEYIFQEILLQSDIKPLYASNFTTIRSTNSPPLINKVERNFSNYMHDILLKLTENSEEDVSAILEVLTKYSLDQSDLRSFLDMQSARLPSLEGISEKLHSMLFQLNAIEATWENCLSFIESTEFEPNSLIGFLDSYGVRTAILQHSIPSDAKSSKLRQFILNSVSLSDDAYKAYIQALPNQFTELPQELESSKTRILISNKKITFNKANLDVIDDNQDLQLIFVKNNIHAYLDEHEHFSLGDNFNEKLLQSDIDNSIKLKLVELMNLGASENPPERFALIGSIIHITDGNISSIDKKIAQLLIIHSSPVETQISLLNKYNSLLSDEDVRFILAALPRPYSDIKIGYNSPKLKKSSDNITLVKSLDSRNIISSWGEDKLFTDEIKINLYRR</sequence>
<keyword evidence="4" id="KW-1185">Reference proteome</keyword>
<dbReference type="EMBL" id="CP104377">
    <property type="protein sequence ID" value="UXC17454.1"/>
    <property type="molecule type" value="Genomic_DNA"/>
</dbReference>
<dbReference type="GO" id="GO:0005524">
    <property type="term" value="F:ATP binding"/>
    <property type="evidence" value="ECO:0007669"/>
    <property type="project" value="UniProtKB-KW"/>
</dbReference>
<dbReference type="Proteomes" id="UP001058290">
    <property type="component" value="Chromosome"/>
</dbReference>
<accession>A0ABY5ZVU7</accession>
<evidence type="ECO:0000256" key="1">
    <source>
        <dbReference type="SAM" id="Phobius"/>
    </source>
</evidence>
<evidence type="ECO:0000313" key="3">
    <source>
        <dbReference type="EMBL" id="UXC17454.1"/>
    </source>
</evidence>
<dbReference type="Pfam" id="PF20693">
    <property type="entry name" value="YobI-ATPase"/>
    <property type="match status" value="1"/>
</dbReference>
<keyword evidence="3" id="KW-0547">Nucleotide-binding</keyword>
<keyword evidence="3" id="KW-0067">ATP-binding</keyword>
<keyword evidence="1" id="KW-0812">Transmembrane</keyword>
<dbReference type="SUPFAM" id="SSF52540">
    <property type="entry name" value="P-loop containing nucleoside triphosphate hydrolases"/>
    <property type="match status" value="2"/>
</dbReference>
<reference evidence="3" key="1">
    <citation type="submission" date="2022-09" db="EMBL/GenBank/DDBJ databases">
        <title>Bacterial diversity in gut of crayfish and pufferfish.</title>
        <authorList>
            <person name="Huang Y."/>
        </authorList>
    </citation>
    <scope>NUCLEOTIDE SEQUENCE</scope>
    <source>
        <strain evidence="3">PR12</strain>
    </source>
</reference>
<name>A0ABY5ZVU7_9BURK</name>
<dbReference type="InterPro" id="IPR048428">
    <property type="entry name" value="YobI-NTPase"/>
</dbReference>
<proteinExistence type="predicted"/>